<reference evidence="1 2" key="1">
    <citation type="submission" date="2021-01" db="EMBL/GenBank/DDBJ databases">
        <title>Prevotella A2931 sp. nov.</title>
        <authorList>
            <person name="Buhl M."/>
            <person name="Oberhettinger P."/>
        </authorList>
    </citation>
    <scope>NUCLEOTIDE SEQUENCE [LARGE SCALE GENOMIC DNA]</scope>
    <source>
        <strain evidence="1 2">A2931</strain>
    </source>
</reference>
<dbReference type="RefSeq" id="WP_146156997.1">
    <property type="nucleotide sequence ID" value="NZ_JAERMS010000012.1"/>
</dbReference>
<keyword evidence="2" id="KW-1185">Reference proteome</keyword>
<gene>
    <name evidence="1" type="ORF">JHU38_05705</name>
</gene>
<name>A0ABS3M5A0_9BACT</name>
<organism evidence="1 2">
    <name type="scientific">Prevotella illustrans</name>
    <dbReference type="NCBI Taxonomy" id="2800387"/>
    <lineage>
        <taxon>Bacteria</taxon>
        <taxon>Pseudomonadati</taxon>
        <taxon>Bacteroidota</taxon>
        <taxon>Bacteroidia</taxon>
        <taxon>Bacteroidales</taxon>
        <taxon>Prevotellaceae</taxon>
        <taxon>Prevotella</taxon>
    </lineage>
</organism>
<proteinExistence type="predicted"/>
<dbReference type="Proteomes" id="UP000664265">
    <property type="component" value="Unassembled WGS sequence"/>
</dbReference>
<accession>A0ABS3M5A0</accession>
<sequence>MIHHVPPFADQAGMMIARQTYPRRDSDEEIPRGDKNRMQRRGVINHVPAARAMSCRLKTRAKINKVVLFDKKCASDFTVTFHLIKKCASDFTTTFYLIKNARGNPFKTYRYTYSAPEKLHVQLKYAIIFGCFCKYT</sequence>
<protein>
    <submittedName>
        <fullName evidence="1">Uncharacterized protein</fullName>
    </submittedName>
</protein>
<evidence type="ECO:0000313" key="2">
    <source>
        <dbReference type="Proteomes" id="UP000664265"/>
    </source>
</evidence>
<comment type="caution">
    <text evidence="1">The sequence shown here is derived from an EMBL/GenBank/DDBJ whole genome shotgun (WGS) entry which is preliminary data.</text>
</comment>
<dbReference type="EMBL" id="JAERMS010000012">
    <property type="protein sequence ID" value="MBO1363271.1"/>
    <property type="molecule type" value="Genomic_DNA"/>
</dbReference>
<evidence type="ECO:0000313" key="1">
    <source>
        <dbReference type="EMBL" id="MBO1363271.1"/>
    </source>
</evidence>